<keyword evidence="10" id="KW-0100">Branched-chain amino acid biosynthesis</keyword>
<comment type="function">
    <text evidence="13">Catalyzes the anaerobic formation of alpha-ketobutyrate and ammonia from threonine in a two-step reaction. The first step involved a dehydration of threonine and a production of enamine intermediates (aminocrotonate), which tautomerizes to its imine form (iminobutyrate). Both intermediates are unstable and short-lived. The second step is the nonenzymatic hydrolysis of the enamine/imine intermediates to form 2-ketobutyrate and free ammonia. In the low water environment of the cell, the second step is accelerated by RidA.</text>
</comment>
<evidence type="ECO:0000256" key="8">
    <source>
        <dbReference type="ARBA" id="ARBA00022248"/>
    </source>
</evidence>
<dbReference type="GO" id="GO:0030170">
    <property type="term" value="F:pyridoxal phosphate binding"/>
    <property type="evidence" value="ECO:0007669"/>
    <property type="project" value="InterPro"/>
</dbReference>
<dbReference type="CDD" id="cd04886">
    <property type="entry name" value="ACT_ThrD-II-like"/>
    <property type="match status" value="1"/>
</dbReference>
<dbReference type="NCBIfam" id="TIGR01127">
    <property type="entry name" value="ilvA_1Cterm"/>
    <property type="match status" value="1"/>
</dbReference>
<evidence type="ECO:0000256" key="10">
    <source>
        <dbReference type="ARBA" id="ARBA00022624"/>
    </source>
</evidence>
<evidence type="ECO:0000256" key="7">
    <source>
        <dbReference type="ARBA" id="ARBA00012096"/>
    </source>
</evidence>
<keyword evidence="17" id="KW-1185">Reference proteome</keyword>
<accession>A0A0P8X4Q3</accession>
<comment type="pathway">
    <text evidence="3">Amino-acid biosynthesis; L-isoleucine biosynthesis; 2-oxobutanoate from L-threonine: step 1/1.</text>
</comment>
<dbReference type="STRING" id="36849.OXPF_09890"/>
<dbReference type="AlphaFoldDB" id="A0A0P8X4Q3"/>
<dbReference type="InterPro" id="IPR005789">
    <property type="entry name" value="Thr_deHydtase_catblc"/>
</dbReference>
<comment type="catalytic activity">
    <reaction evidence="1">
        <text>L-threonine = 2-oxobutanoate + NH4(+)</text>
        <dbReference type="Rhea" id="RHEA:22108"/>
        <dbReference type="ChEBI" id="CHEBI:16763"/>
        <dbReference type="ChEBI" id="CHEBI:28938"/>
        <dbReference type="ChEBI" id="CHEBI:57926"/>
        <dbReference type="EC" id="4.3.1.19"/>
    </reaction>
</comment>
<dbReference type="InterPro" id="IPR045865">
    <property type="entry name" value="ACT-like_dom_sf"/>
</dbReference>
<organism evidence="16 17">
    <name type="scientific">Oxobacter pfennigii</name>
    <dbReference type="NCBI Taxonomy" id="36849"/>
    <lineage>
        <taxon>Bacteria</taxon>
        <taxon>Bacillati</taxon>
        <taxon>Bacillota</taxon>
        <taxon>Clostridia</taxon>
        <taxon>Eubacteriales</taxon>
        <taxon>Clostridiaceae</taxon>
        <taxon>Oxobacter</taxon>
    </lineage>
</organism>
<dbReference type="InterPro" id="IPR002912">
    <property type="entry name" value="ACT_dom"/>
</dbReference>
<keyword evidence="12 16" id="KW-0456">Lyase</keyword>
<dbReference type="FunFam" id="3.40.50.1100:FF:000007">
    <property type="entry name" value="L-threonine dehydratase catabolic TdcB"/>
    <property type="match status" value="1"/>
</dbReference>
<keyword evidence="9" id="KW-0021">Allosteric enzyme</keyword>
<gene>
    <name evidence="16" type="primary">tdcB</name>
    <name evidence="16" type="ORF">OXPF_09890</name>
</gene>
<name>A0A0P8X4Q3_9CLOT</name>
<comment type="cofactor">
    <cofactor evidence="2">
        <name>pyridoxal 5'-phosphate</name>
        <dbReference type="ChEBI" id="CHEBI:597326"/>
    </cofactor>
</comment>
<dbReference type="PANTHER" id="PTHR48078">
    <property type="entry name" value="THREONINE DEHYDRATASE, MITOCHONDRIAL-RELATED"/>
    <property type="match status" value="1"/>
</dbReference>
<evidence type="ECO:0000256" key="5">
    <source>
        <dbReference type="ARBA" id="ARBA00010869"/>
    </source>
</evidence>
<feature type="domain" description="ACT" evidence="15">
    <location>
        <begin position="339"/>
        <end position="414"/>
    </location>
</feature>
<dbReference type="CDD" id="cd01562">
    <property type="entry name" value="Thr-dehyd"/>
    <property type="match status" value="1"/>
</dbReference>
<dbReference type="InterPro" id="IPR000634">
    <property type="entry name" value="Ser/Thr_deHydtase_PyrdxlP-BS"/>
</dbReference>
<evidence type="ECO:0000313" key="17">
    <source>
        <dbReference type="Proteomes" id="UP000050326"/>
    </source>
</evidence>
<proteinExistence type="inferred from homology"/>
<protein>
    <recommendedName>
        <fullName evidence="8">L-threonine dehydratase catabolic TdcB</fullName>
        <ecNumber evidence="7">4.3.1.19</ecNumber>
    </recommendedName>
    <alternativeName>
        <fullName evidence="14">Threonine deaminase</fullName>
    </alternativeName>
</protein>
<dbReference type="InterPro" id="IPR044561">
    <property type="entry name" value="ACT_ThrD-II-like"/>
</dbReference>
<dbReference type="InterPro" id="IPR050147">
    <property type="entry name" value="Ser/Thr_Dehydratase"/>
</dbReference>
<evidence type="ECO:0000256" key="1">
    <source>
        <dbReference type="ARBA" id="ARBA00001274"/>
    </source>
</evidence>
<sequence length="414" mass="45592">MVTPIKDETQKSKPKLKFDDINMAMENLKGIVHKTELIYSEIFSTEFNNHVYIKPENLQTTGSFKIRGAYNKICRLSPKERERGLISSSAGNHAQGVAYAAKRLGVKATIVMPAMTPLIKIEATRKYGAQVVLHGDFYDEAYSKARELEKEEGYTFIHPFDDLDVIAGQGTIAIEILEELKNADAILVPVGGGGLISGVAVAAKSIKPDIKIIGVEPEGAMAMKLSLDNDKLISLDTVKTIADGVAVKRPGDITFSIIRDYVDEIVTVTDFEVMEAFLILMEKHKIIGESSGVLSLAGLKKIREKGKNIVCLVSGGNIDVVTVSSMINRGLVSRGRLLCFSVELTDRPGELQKIAEVLAKLNANIIKLDHNQFKTFDRFNQVQLEVTVETNGHGHIDQIISTVERMGYSVIRIY</sequence>
<evidence type="ECO:0000256" key="6">
    <source>
        <dbReference type="ARBA" id="ARBA00011447"/>
    </source>
</evidence>
<dbReference type="GO" id="GO:0004794">
    <property type="term" value="F:threonine deaminase activity"/>
    <property type="evidence" value="ECO:0007669"/>
    <property type="project" value="UniProtKB-EC"/>
</dbReference>
<dbReference type="InterPro" id="IPR001926">
    <property type="entry name" value="TrpB-like_PALP"/>
</dbReference>
<dbReference type="Pfam" id="PF00291">
    <property type="entry name" value="PALP"/>
    <property type="match status" value="1"/>
</dbReference>
<dbReference type="Proteomes" id="UP000050326">
    <property type="component" value="Unassembled WGS sequence"/>
</dbReference>
<dbReference type="SUPFAM" id="SSF53686">
    <property type="entry name" value="Tryptophan synthase beta subunit-like PLP-dependent enzymes"/>
    <property type="match status" value="1"/>
</dbReference>
<keyword evidence="10" id="KW-0412">Isoleucine biosynthesis</keyword>
<keyword evidence="10" id="KW-0028">Amino-acid biosynthesis</keyword>
<dbReference type="GO" id="GO:0009097">
    <property type="term" value="P:isoleucine biosynthetic process"/>
    <property type="evidence" value="ECO:0007669"/>
    <property type="project" value="UniProtKB-UniPathway"/>
</dbReference>
<dbReference type="SUPFAM" id="SSF55021">
    <property type="entry name" value="ACT-like"/>
    <property type="match status" value="1"/>
</dbReference>
<dbReference type="UniPathway" id="UPA00052">
    <property type="reaction ID" value="UER00507"/>
</dbReference>
<evidence type="ECO:0000256" key="11">
    <source>
        <dbReference type="ARBA" id="ARBA00022898"/>
    </source>
</evidence>
<evidence type="ECO:0000259" key="15">
    <source>
        <dbReference type="PROSITE" id="PS51671"/>
    </source>
</evidence>
<dbReference type="UniPathway" id="UPA00047">
    <property type="reaction ID" value="UER00054"/>
</dbReference>
<evidence type="ECO:0000313" key="16">
    <source>
        <dbReference type="EMBL" id="KPU45755.1"/>
    </source>
</evidence>
<evidence type="ECO:0000256" key="3">
    <source>
        <dbReference type="ARBA" id="ARBA00004810"/>
    </source>
</evidence>
<dbReference type="Gene3D" id="3.40.50.1100">
    <property type="match status" value="2"/>
</dbReference>
<dbReference type="EMBL" id="LKET01000021">
    <property type="protein sequence ID" value="KPU45755.1"/>
    <property type="molecule type" value="Genomic_DNA"/>
</dbReference>
<dbReference type="GO" id="GO:0070689">
    <property type="term" value="P:L-threonine catabolic process to propionate"/>
    <property type="evidence" value="ECO:0007669"/>
    <property type="project" value="UniProtKB-UniPathway"/>
</dbReference>
<evidence type="ECO:0000256" key="9">
    <source>
        <dbReference type="ARBA" id="ARBA00022533"/>
    </source>
</evidence>
<evidence type="ECO:0000256" key="4">
    <source>
        <dbReference type="ARBA" id="ARBA00004958"/>
    </source>
</evidence>
<dbReference type="PROSITE" id="PS00165">
    <property type="entry name" value="DEHYDRATASE_SER_THR"/>
    <property type="match status" value="1"/>
</dbReference>
<dbReference type="PROSITE" id="PS51671">
    <property type="entry name" value="ACT"/>
    <property type="match status" value="1"/>
</dbReference>
<evidence type="ECO:0000256" key="12">
    <source>
        <dbReference type="ARBA" id="ARBA00023239"/>
    </source>
</evidence>
<dbReference type="PANTHER" id="PTHR48078:SF6">
    <property type="entry name" value="L-THREONINE DEHYDRATASE CATABOLIC TDCB"/>
    <property type="match status" value="1"/>
</dbReference>
<dbReference type="PATRIC" id="fig|36849.3.peg.1056"/>
<reference evidence="16 17" key="1">
    <citation type="submission" date="2015-09" db="EMBL/GenBank/DDBJ databases">
        <title>Genome sequence of Oxobacter pfennigii DSM 3222.</title>
        <authorList>
            <person name="Poehlein A."/>
            <person name="Bengelsdorf F.R."/>
            <person name="Schiel-Bengelsdorf B."/>
            <person name="Duerre P."/>
            <person name="Daniel R."/>
        </authorList>
    </citation>
    <scope>NUCLEOTIDE SEQUENCE [LARGE SCALE GENOMIC DNA]</scope>
    <source>
        <strain evidence="16 17">DSM 3222</strain>
    </source>
</reference>
<dbReference type="GO" id="GO:0003941">
    <property type="term" value="F:L-serine ammonia-lyase activity"/>
    <property type="evidence" value="ECO:0007669"/>
    <property type="project" value="TreeGrafter"/>
</dbReference>
<comment type="subunit">
    <text evidence="6">In the native structure, TdcB is in a dimeric form, whereas in the TdcB-AMP complex, it exists in a tetrameric form (dimer of dimers).</text>
</comment>
<dbReference type="RefSeq" id="WP_054874082.1">
    <property type="nucleotide sequence ID" value="NZ_LKET01000021.1"/>
</dbReference>
<dbReference type="InterPro" id="IPR036052">
    <property type="entry name" value="TrpB-like_PALP_sf"/>
</dbReference>
<evidence type="ECO:0000256" key="14">
    <source>
        <dbReference type="ARBA" id="ARBA00031427"/>
    </source>
</evidence>
<dbReference type="OrthoDB" id="9811476at2"/>
<dbReference type="Gene3D" id="3.30.70.260">
    <property type="match status" value="1"/>
</dbReference>
<comment type="pathway">
    <text evidence="4">Amino-acid degradation; L-threonine degradation via propanoate pathway; propanoate from L-threonine: step 1/4.</text>
</comment>
<evidence type="ECO:0000256" key="13">
    <source>
        <dbReference type="ARBA" id="ARBA00025527"/>
    </source>
</evidence>
<dbReference type="GO" id="GO:0006565">
    <property type="term" value="P:L-serine catabolic process"/>
    <property type="evidence" value="ECO:0007669"/>
    <property type="project" value="TreeGrafter"/>
</dbReference>
<dbReference type="EC" id="4.3.1.19" evidence="7"/>
<comment type="caution">
    <text evidence="16">The sequence shown here is derived from an EMBL/GenBank/DDBJ whole genome shotgun (WGS) entry which is preliminary data.</text>
</comment>
<comment type="similarity">
    <text evidence="5">Belongs to the serine/threonine dehydratase family.</text>
</comment>
<keyword evidence="11" id="KW-0663">Pyridoxal phosphate</keyword>
<evidence type="ECO:0000256" key="2">
    <source>
        <dbReference type="ARBA" id="ARBA00001933"/>
    </source>
</evidence>
<dbReference type="FunFam" id="3.40.50.1100:FF:000005">
    <property type="entry name" value="Threonine dehydratase catabolic"/>
    <property type="match status" value="1"/>
</dbReference>